<comment type="caution">
    <text evidence="3">The sequence shown here is derived from an EMBL/GenBank/DDBJ whole genome shotgun (WGS) entry which is preliminary data.</text>
</comment>
<evidence type="ECO:0000313" key="3">
    <source>
        <dbReference type="EMBL" id="GMR59723.1"/>
    </source>
</evidence>
<feature type="region of interest" description="Disordered" evidence="1">
    <location>
        <begin position="49"/>
        <end position="76"/>
    </location>
</feature>
<sequence length="76" mass="7744">MKFLFSIAILLPTVTSTNWGRLMGVDRGECPPCICNNAVLSQSFGQGMGEGPGGYPSGGYPGGGGPNGRSYPFSGA</sequence>
<name>A0AAN5DAW4_9BILA</name>
<evidence type="ECO:0000256" key="2">
    <source>
        <dbReference type="SAM" id="SignalP"/>
    </source>
</evidence>
<evidence type="ECO:0000256" key="1">
    <source>
        <dbReference type="SAM" id="MobiDB-lite"/>
    </source>
</evidence>
<proteinExistence type="predicted"/>
<protein>
    <submittedName>
        <fullName evidence="3">Uncharacterized protein</fullName>
    </submittedName>
</protein>
<keyword evidence="2" id="KW-0732">Signal</keyword>
<feature type="chain" id="PRO_5042845447" evidence="2">
    <location>
        <begin position="17"/>
        <end position="76"/>
    </location>
</feature>
<feature type="signal peptide" evidence="2">
    <location>
        <begin position="1"/>
        <end position="16"/>
    </location>
</feature>
<feature type="compositionally biased region" description="Gly residues" evidence="1">
    <location>
        <begin position="49"/>
        <end position="67"/>
    </location>
</feature>
<keyword evidence="4" id="KW-1185">Reference proteome</keyword>
<organism evidence="3 4">
    <name type="scientific">Pristionchus mayeri</name>
    <dbReference type="NCBI Taxonomy" id="1317129"/>
    <lineage>
        <taxon>Eukaryota</taxon>
        <taxon>Metazoa</taxon>
        <taxon>Ecdysozoa</taxon>
        <taxon>Nematoda</taxon>
        <taxon>Chromadorea</taxon>
        <taxon>Rhabditida</taxon>
        <taxon>Rhabditina</taxon>
        <taxon>Diplogasteromorpha</taxon>
        <taxon>Diplogasteroidea</taxon>
        <taxon>Neodiplogasteridae</taxon>
        <taxon>Pristionchus</taxon>
    </lineage>
</organism>
<gene>
    <name evidence="3" type="ORF">PMAYCL1PPCAC_29918</name>
</gene>
<dbReference type="AlphaFoldDB" id="A0AAN5DAW4"/>
<reference evidence="4" key="1">
    <citation type="submission" date="2022-10" db="EMBL/GenBank/DDBJ databases">
        <title>Genome assembly of Pristionchus species.</title>
        <authorList>
            <person name="Yoshida K."/>
            <person name="Sommer R.J."/>
        </authorList>
    </citation>
    <scope>NUCLEOTIDE SEQUENCE [LARGE SCALE GENOMIC DNA]</scope>
    <source>
        <strain evidence="4">RS5460</strain>
    </source>
</reference>
<dbReference type="EMBL" id="BTRK01000006">
    <property type="protein sequence ID" value="GMR59723.1"/>
    <property type="molecule type" value="Genomic_DNA"/>
</dbReference>
<dbReference type="Proteomes" id="UP001328107">
    <property type="component" value="Unassembled WGS sequence"/>
</dbReference>
<evidence type="ECO:0000313" key="4">
    <source>
        <dbReference type="Proteomes" id="UP001328107"/>
    </source>
</evidence>
<accession>A0AAN5DAW4</accession>